<feature type="region of interest" description="Disordered" evidence="1">
    <location>
        <begin position="1"/>
        <end position="23"/>
    </location>
</feature>
<accession>A0ABP9S726</accession>
<evidence type="ECO:0000256" key="1">
    <source>
        <dbReference type="SAM" id="MobiDB-lite"/>
    </source>
</evidence>
<dbReference type="PANTHER" id="PTHR33608">
    <property type="entry name" value="BLL2464 PROTEIN"/>
    <property type="match status" value="1"/>
</dbReference>
<evidence type="ECO:0000313" key="4">
    <source>
        <dbReference type="Proteomes" id="UP001501600"/>
    </source>
</evidence>
<keyword evidence="4" id="KW-1185">Reference proteome</keyword>
<dbReference type="Pfam" id="PF01882">
    <property type="entry name" value="DUF58"/>
    <property type="match status" value="1"/>
</dbReference>
<gene>
    <name evidence="3" type="ORF">GCM10025772_17790</name>
</gene>
<dbReference type="PANTHER" id="PTHR33608:SF12">
    <property type="entry name" value="DUF58 DOMAIN-CONTAINING PROTEIN"/>
    <property type="match status" value="1"/>
</dbReference>
<dbReference type="RefSeq" id="WP_345316709.1">
    <property type="nucleotide sequence ID" value="NZ_BAABLF010000010.1"/>
</dbReference>
<dbReference type="Proteomes" id="UP001501600">
    <property type="component" value="Unassembled WGS sequence"/>
</dbReference>
<dbReference type="EMBL" id="BAABLF010000010">
    <property type="protein sequence ID" value="GAA5191300.1"/>
    <property type="molecule type" value="Genomic_DNA"/>
</dbReference>
<evidence type="ECO:0000259" key="2">
    <source>
        <dbReference type="Pfam" id="PF01882"/>
    </source>
</evidence>
<evidence type="ECO:0000313" key="3">
    <source>
        <dbReference type="EMBL" id="GAA5191300.1"/>
    </source>
</evidence>
<name>A0ABP9S726_9GAMM</name>
<sequence length="322" mass="36151">MVQATPGRSASIPGPEDLPRHGNGVSLTLKELLARAEHQALVRSADDGRARAQMAGERLSRLKGRGMEFAEVRAYQPGDDVRTIDWRVTARSGKAHTKLFRDERERPVLLCVDLGSRMRLGSRLLLQSVQAAHLAALLGWYVTARGDRIGGLICHEQGHHELKPRARRLGLLAMLEALVELHTADNRQDPAANGADYWAKALLRLQRLTRPGSLVVIITNPLGLDAPSLEQINRLRRHAEVRLFAIGDPLFDQLARNPGPLPVQLPHHNQPGWLDRRGSQHLAQRWQQARQNAAQLSQHHHLFLSELTAAEPLERQWQQLWL</sequence>
<dbReference type="InterPro" id="IPR002881">
    <property type="entry name" value="DUF58"/>
</dbReference>
<proteinExistence type="predicted"/>
<comment type="caution">
    <text evidence="3">The sequence shown here is derived from an EMBL/GenBank/DDBJ whole genome shotgun (WGS) entry which is preliminary data.</text>
</comment>
<organism evidence="3 4">
    <name type="scientific">Ferrimonas gelatinilytica</name>
    <dbReference type="NCBI Taxonomy" id="1255257"/>
    <lineage>
        <taxon>Bacteria</taxon>
        <taxon>Pseudomonadati</taxon>
        <taxon>Pseudomonadota</taxon>
        <taxon>Gammaproteobacteria</taxon>
        <taxon>Alteromonadales</taxon>
        <taxon>Ferrimonadaceae</taxon>
        <taxon>Ferrimonas</taxon>
    </lineage>
</organism>
<protein>
    <submittedName>
        <fullName evidence="3">DUF58 domain-containing protein</fullName>
    </submittedName>
</protein>
<reference evidence="4" key="1">
    <citation type="journal article" date="2019" name="Int. J. Syst. Evol. Microbiol.">
        <title>The Global Catalogue of Microorganisms (GCM) 10K type strain sequencing project: providing services to taxonomists for standard genome sequencing and annotation.</title>
        <authorList>
            <consortium name="The Broad Institute Genomics Platform"/>
            <consortium name="The Broad Institute Genome Sequencing Center for Infectious Disease"/>
            <person name="Wu L."/>
            <person name="Ma J."/>
        </authorList>
    </citation>
    <scope>NUCLEOTIDE SEQUENCE [LARGE SCALE GENOMIC DNA]</scope>
    <source>
        <strain evidence="4">JCM 18720</strain>
    </source>
</reference>
<feature type="domain" description="DUF58" evidence="2">
    <location>
        <begin position="71"/>
        <end position="250"/>
    </location>
</feature>